<dbReference type="EMBL" id="CP123967">
    <property type="protein sequence ID" value="WGT47964.1"/>
    <property type="molecule type" value="Genomic_DNA"/>
</dbReference>
<dbReference type="InterPro" id="IPR027939">
    <property type="entry name" value="NMT1/THI5"/>
</dbReference>
<protein>
    <submittedName>
        <fullName evidence="3">ABC transporter substrate-binding protein</fullName>
    </submittedName>
</protein>
<name>A0ABY8PZK4_9ACTN</name>
<gene>
    <name evidence="3" type="ORF">QH948_04145</name>
</gene>
<feature type="chain" id="PRO_5046566249" evidence="1">
    <location>
        <begin position="25"/>
        <end position="332"/>
    </location>
</feature>
<feature type="signal peptide" evidence="1">
    <location>
        <begin position="1"/>
        <end position="24"/>
    </location>
</feature>
<organism evidence="3 4">
    <name type="scientific">Tessaracoccus lacteus</name>
    <dbReference type="NCBI Taxonomy" id="3041766"/>
    <lineage>
        <taxon>Bacteria</taxon>
        <taxon>Bacillati</taxon>
        <taxon>Actinomycetota</taxon>
        <taxon>Actinomycetes</taxon>
        <taxon>Propionibacteriales</taxon>
        <taxon>Propionibacteriaceae</taxon>
        <taxon>Tessaracoccus</taxon>
    </lineage>
</organism>
<evidence type="ECO:0000259" key="2">
    <source>
        <dbReference type="Pfam" id="PF09084"/>
    </source>
</evidence>
<feature type="domain" description="SsuA/THI5-like" evidence="2">
    <location>
        <begin position="50"/>
        <end position="262"/>
    </location>
</feature>
<dbReference type="Proteomes" id="UP001244136">
    <property type="component" value="Chromosome"/>
</dbReference>
<evidence type="ECO:0000313" key="4">
    <source>
        <dbReference type="Proteomes" id="UP001244136"/>
    </source>
</evidence>
<reference evidence="3 4" key="1">
    <citation type="journal article" date="2008" name="Int. J. Syst. Evol. Microbiol.">
        <title>Tessaracoccus flavescens sp. nov., isolated from marine sediment.</title>
        <authorList>
            <person name="Lee D.W."/>
            <person name="Lee S.D."/>
        </authorList>
    </citation>
    <scope>NUCLEOTIDE SEQUENCE [LARGE SCALE GENOMIC DNA]</scope>
    <source>
        <strain evidence="3 4">T21</strain>
    </source>
</reference>
<dbReference type="Gene3D" id="3.40.190.10">
    <property type="entry name" value="Periplasmic binding protein-like II"/>
    <property type="match status" value="2"/>
</dbReference>
<dbReference type="InterPro" id="IPR015168">
    <property type="entry name" value="SsuA/THI5"/>
</dbReference>
<keyword evidence="1" id="KW-0732">Signal</keyword>
<proteinExistence type="predicted"/>
<dbReference type="PANTHER" id="PTHR31528">
    <property type="entry name" value="4-AMINO-5-HYDROXYMETHYL-2-METHYLPYRIMIDINE PHOSPHATE SYNTHASE THI11-RELATED"/>
    <property type="match status" value="1"/>
</dbReference>
<dbReference type="SUPFAM" id="SSF53850">
    <property type="entry name" value="Periplasmic binding protein-like II"/>
    <property type="match status" value="1"/>
</dbReference>
<dbReference type="PANTHER" id="PTHR31528:SF15">
    <property type="entry name" value="RIBOFLAVIN-BINDING PROTEIN RIBY"/>
    <property type="match status" value="1"/>
</dbReference>
<sequence length="332" mass="34364">MITRRLPALAVAAALAVAPLTACSAGSEPEASASAVDLTPVTVGLSYIPNVQFSAFYVGVEQGIFEDLGLDVTLRHHGEQEDVFGALLGGQEDVVFASADEAMVAAASGQDLQTFATSYQQFPAEVMTDRAIEGATLADLKGHTLGIPGHYGSSYYAALAAIHQAGLTEDDVTLQDIGYTQLSALAADQVDFIVGFHNNELVQLQATGGDVTSIPVSDPESPTLVGPSLVTSGDTLSDETLAALAEGMLQAEQAVIDDPEAALDATAEQVPALADAEQRAVAGKVLAATTELWLKDGKVDVTVDTDAFGAMGEFLTQAGIIDQAPAEPYRIV</sequence>
<accession>A0ABY8PZK4</accession>
<dbReference type="RefSeq" id="WP_281145629.1">
    <property type="nucleotide sequence ID" value="NZ_CP123967.1"/>
</dbReference>
<dbReference type="Pfam" id="PF09084">
    <property type="entry name" value="NMT1"/>
    <property type="match status" value="1"/>
</dbReference>
<evidence type="ECO:0000313" key="3">
    <source>
        <dbReference type="EMBL" id="WGT47964.1"/>
    </source>
</evidence>
<keyword evidence="4" id="KW-1185">Reference proteome</keyword>
<evidence type="ECO:0000256" key="1">
    <source>
        <dbReference type="SAM" id="SignalP"/>
    </source>
</evidence>